<name>A0A5P3XD91_PARBF</name>
<evidence type="ECO:0000313" key="3">
    <source>
        <dbReference type="EMBL" id="QEZ67593.1"/>
    </source>
</evidence>
<reference evidence="3 4" key="1">
    <citation type="submission" date="2018-09" db="EMBL/GenBank/DDBJ databases">
        <title>A clostridial neurotoxin that targets Anopheles mosquitoes.</title>
        <authorList>
            <person name="Contreras E."/>
            <person name="Masuyer G."/>
            <person name="Qureshi N."/>
            <person name="Chawla S."/>
            <person name="Lim H.L."/>
            <person name="Chen J."/>
            <person name="Stenmark P."/>
            <person name="Gill S."/>
        </authorList>
    </citation>
    <scope>NUCLEOTIDE SEQUENCE [LARGE SCALE GENOMIC DNA]</scope>
    <source>
        <strain evidence="3 4">Cbm</strain>
    </source>
</reference>
<keyword evidence="1" id="KW-0812">Transmembrane</keyword>
<dbReference type="Proteomes" id="UP000326961">
    <property type="component" value="Chromosome"/>
</dbReference>
<feature type="domain" description="Alpha/beta hydrolase fold-5" evidence="2">
    <location>
        <begin position="73"/>
        <end position="235"/>
    </location>
</feature>
<feature type="transmembrane region" description="Helical" evidence="1">
    <location>
        <begin position="12"/>
        <end position="34"/>
    </location>
</feature>
<proteinExistence type="predicted"/>
<gene>
    <name evidence="3" type="ORF">D4A35_01110</name>
</gene>
<dbReference type="Gene3D" id="3.40.50.1820">
    <property type="entry name" value="alpha/beta hydrolase"/>
    <property type="match status" value="1"/>
</dbReference>
<sequence>MMKKKSLKFKISISIVAILGILVGIFFIYTSSYYKSQSYAIESLKSDSNVKVETDQNGDIFFNPKSNKKKVGFVFYPGAKVENSAYSPMAREIASKGYPVILSKMKFNLAILSPNKAKNILDEYPDINSWVIGGHSLGGVMASDYALKDNKIKGLVLLASYPKDNKDFTKSGINVLSLWGSNDKVADLNKVKNAKKVMPANSKFIEIPGGNHAGFGDYGEQKGDGKSLISNKEQINITSSEIIKFLEAIK</sequence>
<dbReference type="GO" id="GO:0016787">
    <property type="term" value="F:hydrolase activity"/>
    <property type="evidence" value="ECO:0007669"/>
    <property type="project" value="UniProtKB-KW"/>
</dbReference>
<dbReference type="SUPFAM" id="SSF53474">
    <property type="entry name" value="alpha/beta-Hydrolases"/>
    <property type="match status" value="1"/>
</dbReference>
<keyword evidence="1" id="KW-1133">Transmembrane helix</keyword>
<dbReference type="EMBL" id="CP032452">
    <property type="protein sequence ID" value="QEZ67593.1"/>
    <property type="molecule type" value="Genomic_DNA"/>
</dbReference>
<keyword evidence="1" id="KW-0472">Membrane</keyword>
<protein>
    <submittedName>
        <fullName evidence="3">Alpha/beta hydrolase</fullName>
    </submittedName>
</protein>
<dbReference type="Pfam" id="PF12695">
    <property type="entry name" value="Abhydrolase_5"/>
    <property type="match status" value="1"/>
</dbReference>
<accession>A0A5P3XD91</accession>
<organism evidence="3 4">
    <name type="scientific">Paraclostridium bifermentans</name>
    <name type="common">Clostridium bifermentans</name>
    <dbReference type="NCBI Taxonomy" id="1490"/>
    <lineage>
        <taxon>Bacteria</taxon>
        <taxon>Bacillati</taxon>
        <taxon>Bacillota</taxon>
        <taxon>Clostridia</taxon>
        <taxon>Peptostreptococcales</taxon>
        <taxon>Peptostreptococcaceae</taxon>
        <taxon>Paraclostridium</taxon>
    </lineage>
</organism>
<keyword evidence="3" id="KW-0378">Hydrolase</keyword>
<dbReference type="AlphaFoldDB" id="A0A5P3XD91"/>
<dbReference type="InterPro" id="IPR029058">
    <property type="entry name" value="AB_hydrolase_fold"/>
</dbReference>
<dbReference type="InterPro" id="IPR029059">
    <property type="entry name" value="AB_hydrolase_5"/>
</dbReference>
<evidence type="ECO:0000259" key="2">
    <source>
        <dbReference type="Pfam" id="PF12695"/>
    </source>
</evidence>
<evidence type="ECO:0000256" key="1">
    <source>
        <dbReference type="SAM" id="Phobius"/>
    </source>
</evidence>
<evidence type="ECO:0000313" key="4">
    <source>
        <dbReference type="Proteomes" id="UP000326961"/>
    </source>
</evidence>